<feature type="compositionally biased region" description="Low complexity" evidence="1">
    <location>
        <begin position="157"/>
        <end position="167"/>
    </location>
</feature>
<keyword evidence="2" id="KW-0812">Transmembrane</keyword>
<gene>
    <name evidence="3" type="ORF">PKNOH_S09510000</name>
</gene>
<dbReference type="OMA" id="NDFRYPN"/>
<organism evidence="3 4">
    <name type="scientific">Plasmodium knowlesi</name>
    <dbReference type="NCBI Taxonomy" id="5850"/>
    <lineage>
        <taxon>Eukaryota</taxon>
        <taxon>Sar</taxon>
        <taxon>Alveolata</taxon>
        <taxon>Apicomplexa</taxon>
        <taxon>Aconoidasida</taxon>
        <taxon>Haemosporida</taxon>
        <taxon>Plasmodiidae</taxon>
        <taxon>Plasmodium</taxon>
        <taxon>Plasmodium (Plasmodium)</taxon>
    </lineage>
</organism>
<accession>A0A1Y3DNF7</accession>
<reference evidence="3 4" key="1">
    <citation type="submission" date="2017-05" db="EMBL/GenBank/DDBJ databases">
        <title>PacBio assembly of a Plasmodium knowlesi genome sequence with Hi-C correction and manual annotation of the SICAvar gene family.</title>
        <authorList>
            <person name="Lapp S.A."/>
            <person name="Geraldo J.A."/>
            <person name="Chien J.-T."/>
            <person name="Ay F."/>
            <person name="Pakala S.B."/>
            <person name="Batugedara G."/>
            <person name="Humphrey J.C."/>
            <person name="Debarry J.D."/>
            <person name="Le Roch K.G."/>
            <person name="Galinski M.R."/>
            <person name="Kissinger J.C."/>
        </authorList>
    </citation>
    <scope>NUCLEOTIDE SEQUENCE [LARGE SCALE GENOMIC DNA]</scope>
    <source>
        <strain evidence="4">Malayan Strain Pk1 (A+)</strain>
    </source>
</reference>
<dbReference type="OrthoDB" id="387109at2759"/>
<keyword evidence="2" id="KW-1133">Transmembrane helix</keyword>
<name>A0A1Y3DNF7_PLAKN</name>
<feature type="transmembrane region" description="Helical" evidence="2">
    <location>
        <begin position="262"/>
        <end position="293"/>
    </location>
</feature>
<dbReference type="AlphaFoldDB" id="A0A1Y3DNF7"/>
<dbReference type="EMBL" id="NETL01000023">
    <property type="protein sequence ID" value="OTN66413.1"/>
    <property type="molecule type" value="Genomic_DNA"/>
</dbReference>
<feature type="region of interest" description="Disordered" evidence="1">
    <location>
        <begin position="1"/>
        <end position="28"/>
    </location>
</feature>
<evidence type="ECO:0000313" key="4">
    <source>
        <dbReference type="Proteomes" id="UP000195012"/>
    </source>
</evidence>
<proteinExistence type="predicted"/>
<dbReference type="VEuPathDB" id="PlasmoDB:PKA1H_020005800"/>
<dbReference type="Proteomes" id="UP000195012">
    <property type="component" value="Unassembled WGS sequence"/>
</dbReference>
<keyword evidence="2" id="KW-0472">Membrane</keyword>
<feature type="compositionally biased region" description="Polar residues" evidence="1">
    <location>
        <begin position="1"/>
        <end position="17"/>
    </location>
</feature>
<protein>
    <submittedName>
        <fullName evidence="3">Uncharacterized protein</fullName>
    </submittedName>
</protein>
<evidence type="ECO:0000313" key="3">
    <source>
        <dbReference type="EMBL" id="OTN66413.1"/>
    </source>
</evidence>
<dbReference type="VEuPathDB" id="PlasmoDB:PKNH_0200800"/>
<evidence type="ECO:0000256" key="1">
    <source>
        <dbReference type="SAM" id="MobiDB-lite"/>
    </source>
</evidence>
<feature type="compositionally biased region" description="Polar residues" evidence="1">
    <location>
        <begin position="130"/>
        <end position="156"/>
    </location>
</feature>
<comment type="caution">
    <text evidence="3">The sequence shown here is derived from an EMBL/GenBank/DDBJ whole genome shotgun (WGS) entry which is preliminary data.</text>
</comment>
<dbReference type="VEuPathDB" id="PlasmoDB:PKNOH_S09510000"/>
<feature type="region of interest" description="Disordered" evidence="1">
    <location>
        <begin position="115"/>
        <end position="167"/>
    </location>
</feature>
<sequence>MSNLRRSSASGRNVNSQRCRHSKDESVSTWGGDYSDIQNEGCVKSSLKFLFRSSLFTVLLLAVHWSSSKDPYSEWNGGATNEVKLPRNRRILHNNSGRYMSSNYGSCTETITEVRENNGERRNRSRGGPSQYNSSPSPEQSPSLFRTTLSIPSENGSTRSSHSPSPSDSFSSFASLFSSRSSTSPPFSTPFNSYTAMNNPPPRNNDVWSIYEDGLRYLNDRAFRNMGNDFRYPNNMYNPLNEQNNIRNPLHSNFNNNSSHMFYVFSFLIGVFLLSQLGAQRLLILAAAMGVFYQVRRSIRWR</sequence>
<evidence type="ECO:0000256" key="2">
    <source>
        <dbReference type="SAM" id="Phobius"/>
    </source>
</evidence>